<dbReference type="Pfam" id="PF04073">
    <property type="entry name" value="tRNA_edit"/>
    <property type="match status" value="1"/>
</dbReference>
<name>A0A9D1TPW9_9BACT</name>
<comment type="caution">
    <text evidence="2">The sequence shown here is derived from an EMBL/GenBank/DDBJ whole genome shotgun (WGS) entry which is preliminary data.</text>
</comment>
<dbReference type="EMBL" id="DXHV01000018">
    <property type="protein sequence ID" value="HIV99870.1"/>
    <property type="molecule type" value="Genomic_DNA"/>
</dbReference>
<dbReference type="PANTHER" id="PTHR30411">
    <property type="entry name" value="CYTOPLASMIC PROTEIN"/>
    <property type="match status" value="1"/>
</dbReference>
<dbReference type="AlphaFoldDB" id="A0A9D1TPW9"/>
<sequence length="169" mass="18145">MTPVSSTCPDQAPALEILRRAGFDVPFFSYDYLLHGGTRDAAAKLGIDEHCIVKSLVFDNGKQGAELQAVMVLMHGDKRVSMHKLQRAAGIKRLMPSSPETALALTGYRPGGICPFGLKTNLPVFMQETLTTLPILYINAGQRGVVAAIPQESLQLVRPVAADLVSEGA</sequence>
<dbReference type="PANTHER" id="PTHR30411:SF0">
    <property type="entry name" value="CYS-TRNA(PRO)_CYS-TRNA(CYS) DEACYLASE YBAK"/>
    <property type="match status" value="1"/>
</dbReference>
<dbReference type="GO" id="GO:0002161">
    <property type="term" value="F:aminoacyl-tRNA deacylase activity"/>
    <property type="evidence" value="ECO:0007669"/>
    <property type="project" value="InterPro"/>
</dbReference>
<dbReference type="SUPFAM" id="SSF55826">
    <property type="entry name" value="YbaK/ProRS associated domain"/>
    <property type="match status" value="1"/>
</dbReference>
<proteinExistence type="predicted"/>
<reference evidence="2" key="2">
    <citation type="submission" date="2021-04" db="EMBL/GenBank/DDBJ databases">
        <authorList>
            <person name="Gilroy R."/>
        </authorList>
    </citation>
    <scope>NUCLEOTIDE SEQUENCE</scope>
    <source>
        <strain evidence="2">ChiHecec2B26-446</strain>
    </source>
</reference>
<feature type="domain" description="YbaK/aminoacyl-tRNA synthetase-associated" evidence="1">
    <location>
        <begin position="39"/>
        <end position="154"/>
    </location>
</feature>
<dbReference type="Gene3D" id="3.90.960.10">
    <property type="entry name" value="YbaK/aminoacyl-tRNA synthetase-associated domain"/>
    <property type="match status" value="1"/>
</dbReference>
<dbReference type="InterPro" id="IPR007214">
    <property type="entry name" value="YbaK/aa-tRNA-synth-assoc-dom"/>
</dbReference>
<dbReference type="InterPro" id="IPR036754">
    <property type="entry name" value="YbaK/aa-tRNA-synt-asso_dom_sf"/>
</dbReference>
<reference evidence="2" key="1">
    <citation type="journal article" date="2021" name="PeerJ">
        <title>Extensive microbial diversity within the chicken gut microbiome revealed by metagenomics and culture.</title>
        <authorList>
            <person name="Gilroy R."/>
            <person name="Ravi A."/>
            <person name="Getino M."/>
            <person name="Pursley I."/>
            <person name="Horton D.L."/>
            <person name="Alikhan N.F."/>
            <person name="Baker D."/>
            <person name="Gharbi K."/>
            <person name="Hall N."/>
            <person name="Watson M."/>
            <person name="Adriaenssens E.M."/>
            <person name="Foster-Nyarko E."/>
            <person name="Jarju S."/>
            <person name="Secka A."/>
            <person name="Antonio M."/>
            <person name="Oren A."/>
            <person name="Chaudhuri R.R."/>
            <person name="La Ragione R."/>
            <person name="Hildebrand F."/>
            <person name="Pallen M.J."/>
        </authorList>
    </citation>
    <scope>NUCLEOTIDE SEQUENCE</scope>
    <source>
        <strain evidence="2">ChiHecec2B26-446</strain>
    </source>
</reference>
<evidence type="ECO:0000313" key="3">
    <source>
        <dbReference type="Proteomes" id="UP000886752"/>
    </source>
</evidence>
<evidence type="ECO:0000259" key="1">
    <source>
        <dbReference type="Pfam" id="PF04073"/>
    </source>
</evidence>
<accession>A0A9D1TPW9</accession>
<protein>
    <submittedName>
        <fullName evidence="2">Deacylase</fullName>
    </submittedName>
</protein>
<dbReference type="Proteomes" id="UP000886752">
    <property type="component" value="Unassembled WGS sequence"/>
</dbReference>
<gene>
    <name evidence="2" type="ORF">H9894_01575</name>
</gene>
<organism evidence="2 3">
    <name type="scientific">Candidatus Desulfovibrio intestinipullorum</name>
    <dbReference type="NCBI Taxonomy" id="2838536"/>
    <lineage>
        <taxon>Bacteria</taxon>
        <taxon>Pseudomonadati</taxon>
        <taxon>Thermodesulfobacteriota</taxon>
        <taxon>Desulfovibrionia</taxon>
        <taxon>Desulfovibrionales</taxon>
        <taxon>Desulfovibrionaceae</taxon>
        <taxon>Desulfovibrio</taxon>
    </lineage>
</organism>
<evidence type="ECO:0000313" key="2">
    <source>
        <dbReference type="EMBL" id="HIV99870.1"/>
    </source>
</evidence>